<feature type="binding site" evidence="3">
    <location>
        <position position="275"/>
    </location>
    <ligand>
        <name>NAD(+)</name>
        <dbReference type="ChEBI" id="CHEBI:57540"/>
    </ligand>
</feature>
<dbReference type="InterPro" id="IPR006108">
    <property type="entry name" value="3HC_DH_C"/>
</dbReference>
<name>A0A2T2YPG9_9BACT</name>
<dbReference type="Gene3D" id="1.10.1040.50">
    <property type="match status" value="1"/>
</dbReference>
<dbReference type="InterPro" id="IPR036291">
    <property type="entry name" value="NAD(P)-bd_dom_sf"/>
</dbReference>
<dbReference type="SUPFAM" id="SSF48179">
    <property type="entry name" value="6-phosphogluconate dehydrogenase C-terminal domain-like"/>
    <property type="match status" value="1"/>
</dbReference>
<evidence type="ECO:0000256" key="4">
    <source>
        <dbReference type="PIRSR" id="PIRSR000105-3"/>
    </source>
</evidence>
<accession>A0A2T2YPG9</accession>
<keyword evidence="8" id="KW-1185">Reference proteome</keyword>
<gene>
    <name evidence="7" type="ORF">AHMF7605_21925</name>
</gene>
<feature type="site" description="Important for catalytic activity" evidence="2">
    <location>
        <position position="141"/>
    </location>
</feature>
<dbReference type="EMBL" id="PYFT01000001">
    <property type="protein sequence ID" value="PSR57403.1"/>
    <property type="molecule type" value="Genomic_DNA"/>
</dbReference>
<feature type="binding site" evidence="4">
    <location>
        <position position="51"/>
    </location>
    <ligand>
        <name>CoA</name>
        <dbReference type="ChEBI" id="CHEBI:57287"/>
    </ligand>
</feature>
<feature type="domain" description="3-hydroxyacyl-CoA dehydrogenase C-terminal" evidence="5">
    <location>
        <begin position="187"/>
        <end position="283"/>
    </location>
</feature>
<feature type="binding site" evidence="3">
    <location>
        <position position="35"/>
    </location>
    <ligand>
        <name>NAD(+)</name>
        <dbReference type="ChEBI" id="CHEBI:57540"/>
    </ligand>
</feature>
<feature type="binding site" evidence="3">
    <location>
        <position position="120"/>
    </location>
    <ligand>
        <name>NAD(+)</name>
        <dbReference type="ChEBI" id="CHEBI:57540"/>
    </ligand>
</feature>
<dbReference type="Pfam" id="PF00725">
    <property type="entry name" value="3HCDH"/>
    <property type="match status" value="1"/>
</dbReference>
<dbReference type="SUPFAM" id="SSF51735">
    <property type="entry name" value="NAD(P)-binding Rossmann-fold domains"/>
    <property type="match status" value="1"/>
</dbReference>
<evidence type="ECO:0000256" key="3">
    <source>
        <dbReference type="PIRSR" id="PIRSR000105-2"/>
    </source>
</evidence>
<dbReference type="GO" id="GO:0008691">
    <property type="term" value="F:3-hydroxybutyryl-CoA dehydrogenase activity"/>
    <property type="evidence" value="ECO:0007669"/>
    <property type="project" value="TreeGrafter"/>
</dbReference>
<feature type="domain" description="3-hydroxyacyl-CoA dehydrogenase NAD binding" evidence="6">
    <location>
        <begin position="7"/>
        <end position="184"/>
    </location>
</feature>
<dbReference type="Proteomes" id="UP000240357">
    <property type="component" value="Unassembled WGS sequence"/>
</dbReference>
<dbReference type="Gene3D" id="3.40.50.720">
    <property type="entry name" value="NAD(P)-binding Rossmann-like Domain"/>
    <property type="match status" value="1"/>
</dbReference>
<feature type="binding site" evidence="3">
    <location>
        <begin position="12"/>
        <end position="17"/>
    </location>
    <ligand>
        <name>NAD(+)</name>
        <dbReference type="ChEBI" id="CHEBI:57540"/>
    </ligand>
</feature>
<keyword evidence="1" id="KW-0560">Oxidoreductase</keyword>
<dbReference type="PROSITE" id="PS00067">
    <property type="entry name" value="3HCDH"/>
    <property type="match status" value="1"/>
</dbReference>
<evidence type="ECO:0000256" key="1">
    <source>
        <dbReference type="ARBA" id="ARBA00023002"/>
    </source>
</evidence>
<evidence type="ECO:0000313" key="7">
    <source>
        <dbReference type="EMBL" id="PSR57403.1"/>
    </source>
</evidence>
<dbReference type="GO" id="GO:0070403">
    <property type="term" value="F:NAD+ binding"/>
    <property type="evidence" value="ECO:0007669"/>
    <property type="project" value="InterPro"/>
</dbReference>
<dbReference type="GO" id="GO:0006635">
    <property type="term" value="P:fatty acid beta-oxidation"/>
    <property type="evidence" value="ECO:0007669"/>
    <property type="project" value="TreeGrafter"/>
</dbReference>
<dbReference type="InterPro" id="IPR008927">
    <property type="entry name" value="6-PGluconate_DH-like_C_sf"/>
</dbReference>
<feature type="binding site" evidence="4">
    <location>
        <position position="120"/>
    </location>
    <ligand>
        <name>CoA</name>
        <dbReference type="ChEBI" id="CHEBI:57287"/>
    </ligand>
</feature>
<reference evidence="7 8" key="1">
    <citation type="submission" date="2018-03" db="EMBL/GenBank/DDBJ databases">
        <title>Adhaeribacter sp. HMF7605 Genome sequencing and assembly.</title>
        <authorList>
            <person name="Kang H."/>
            <person name="Kang J."/>
            <person name="Cha I."/>
            <person name="Kim H."/>
            <person name="Joh K."/>
        </authorList>
    </citation>
    <scope>NUCLEOTIDE SEQUENCE [LARGE SCALE GENOMIC DNA]</scope>
    <source>
        <strain evidence="7 8">HMF7605</strain>
    </source>
</reference>
<sequence>MDYSIKTIGVVGAGTMGQGIAQVCAQAGFSTILYDINPAVLSQARQVIEQSWQRAVEKGKLTPEQKNEAGKQIVFTSDLQQVKADLIMEAIIEKLEVKQNLLTELATINQPSTILASNTSSLPITSIAAKVPFPERVVGMHFFNPAPIMPLVEVVSGLNTNTKVADTIYEIAKQLGKSPVRVQDSPGFIVNRVARPFYTESLKVLEENVADIPTIDALMRATGFKMGPFELMDLIGVDVNFAVTNALYEAFYHDPKLRPSRIQKQKVDAGYHGRKSGKGFYDYF</sequence>
<keyword evidence="3" id="KW-0520">NAD</keyword>
<evidence type="ECO:0000256" key="2">
    <source>
        <dbReference type="PIRSR" id="PIRSR000105-1"/>
    </source>
</evidence>
<dbReference type="InterPro" id="IPR006180">
    <property type="entry name" value="3-OHacyl-CoA_DH_CS"/>
</dbReference>
<feature type="binding site" evidence="4">
    <location>
        <position position="58"/>
    </location>
    <ligand>
        <name>CoA</name>
        <dbReference type="ChEBI" id="CHEBI:57287"/>
    </ligand>
</feature>
<feature type="binding site" evidence="3">
    <location>
        <position position="144"/>
    </location>
    <ligand>
        <name>NAD(+)</name>
        <dbReference type="ChEBI" id="CHEBI:57540"/>
    </ligand>
</feature>
<dbReference type="InterPro" id="IPR022694">
    <property type="entry name" value="3-OHacyl-CoA_DH"/>
</dbReference>
<proteinExistence type="predicted"/>
<feature type="binding site" evidence="3">
    <location>
        <position position="93"/>
    </location>
    <ligand>
        <name>NAD(+)</name>
        <dbReference type="ChEBI" id="CHEBI:57540"/>
    </ligand>
</feature>
<dbReference type="Pfam" id="PF02737">
    <property type="entry name" value="3HCDH_N"/>
    <property type="match status" value="1"/>
</dbReference>
<dbReference type="InterPro" id="IPR006176">
    <property type="entry name" value="3-OHacyl-CoA_DH_NAD-bd"/>
</dbReference>
<dbReference type="FunFam" id="3.40.50.720:FF:000009">
    <property type="entry name" value="Fatty oxidation complex, alpha subunit"/>
    <property type="match status" value="1"/>
</dbReference>
<dbReference type="PANTHER" id="PTHR48075:SF5">
    <property type="entry name" value="3-HYDROXYBUTYRYL-COA DEHYDROGENASE"/>
    <property type="match status" value="1"/>
</dbReference>
<feature type="binding site" evidence="3">
    <location>
        <position position="98"/>
    </location>
    <ligand>
        <name>NAD(+)</name>
        <dbReference type="ChEBI" id="CHEBI:57540"/>
    </ligand>
</feature>
<dbReference type="PANTHER" id="PTHR48075">
    <property type="entry name" value="3-HYDROXYACYL-COA DEHYDROGENASE FAMILY PROTEIN"/>
    <property type="match status" value="1"/>
</dbReference>
<evidence type="ECO:0000259" key="6">
    <source>
        <dbReference type="Pfam" id="PF02737"/>
    </source>
</evidence>
<protein>
    <submittedName>
        <fullName evidence="7">3-hydroxybutyryl-CoA dehydrogenase</fullName>
    </submittedName>
</protein>
<comment type="caution">
    <text evidence="7">The sequence shown here is derived from an EMBL/GenBank/DDBJ whole genome shotgun (WGS) entry which is preliminary data.</text>
</comment>
<evidence type="ECO:0000259" key="5">
    <source>
        <dbReference type="Pfam" id="PF00725"/>
    </source>
</evidence>
<organism evidence="7 8">
    <name type="scientific">Adhaeribacter arboris</name>
    <dbReference type="NCBI Taxonomy" id="2072846"/>
    <lineage>
        <taxon>Bacteria</taxon>
        <taxon>Pseudomonadati</taxon>
        <taxon>Bacteroidota</taxon>
        <taxon>Cytophagia</taxon>
        <taxon>Cytophagales</taxon>
        <taxon>Hymenobacteraceae</taxon>
        <taxon>Adhaeribacter</taxon>
    </lineage>
</organism>
<dbReference type="OrthoDB" id="9771883at2"/>
<dbReference type="AlphaFoldDB" id="A0A2T2YPG9"/>
<dbReference type="PIRSF" id="PIRSF000105">
    <property type="entry name" value="HCDH"/>
    <property type="match status" value="1"/>
</dbReference>
<evidence type="ECO:0000313" key="8">
    <source>
        <dbReference type="Proteomes" id="UP000240357"/>
    </source>
</evidence>